<dbReference type="EMBL" id="JBHSNW010000037">
    <property type="protein sequence ID" value="MFC5821668.1"/>
    <property type="molecule type" value="Genomic_DNA"/>
</dbReference>
<dbReference type="Pfam" id="PF00356">
    <property type="entry name" value="LacI"/>
    <property type="match status" value="1"/>
</dbReference>
<reference evidence="7" key="1">
    <citation type="journal article" date="2019" name="Int. J. Syst. Evol. Microbiol.">
        <title>The Global Catalogue of Microorganisms (GCM) 10K type strain sequencing project: providing services to taxonomists for standard genome sequencing and annotation.</title>
        <authorList>
            <consortium name="The Broad Institute Genomics Platform"/>
            <consortium name="The Broad Institute Genome Sequencing Center for Infectious Disease"/>
            <person name="Wu L."/>
            <person name="Ma J."/>
        </authorList>
    </citation>
    <scope>NUCLEOTIDE SEQUENCE [LARGE SCALE GENOMIC DNA]</scope>
    <source>
        <strain evidence="7">CGMCC 4.7106</strain>
    </source>
</reference>
<dbReference type="Pfam" id="PF13377">
    <property type="entry name" value="Peripla_BP_3"/>
    <property type="match status" value="1"/>
</dbReference>
<dbReference type="InterPro" id="IPR046335">
    <property type="entry name" value="LacI/GalR-like_sensor"/>
</dbReference>
<dbReference type="PROSITE" id="PS50932">
    <property type="entry name" value="HTH_LACI_2"/>
    <property type="match status" value="1"/>
</dbReference>
<keyword evidence="1" id="KW-0805">Transcription regulation</keyword>
<dbReference type="Proteomes" id="UP001596096">
    <property type="component" value="Unassembled WGS sequence"/>
</dbReference>
<dbReference type="CDD" id="cd06267">
    <property type="entry name" value="PBP1_LacI_sugar_binding-like"/>
    <property type="match status" value="1"/>
</dbReference>
<dbReference type="PANTHER" id="PTHR30146:SF148">
    <property type="entry name" value="HTH-TYPE TRANSCRIPTIONAL REPRESSOR PURR-RELATED"/>
    <property type="match status" value="1"/>
</dbReference>
<dbReference type="GO" id="GO:0003677">
    <property type="term" value="F:DNA binding"/>
    <property type="evidence" value="ECO:0007669"/>
    <property type="project" value="UniProtKB-KW"/>
</dbReference>
<dbReference type="PROSITE" id="PS00356">
    <property type="entry name" value="HTH_LACI_1"/>
    <property type="match status" value="1"/>
</dbReference>
<evidence type="ECO:0000256" key="4">
    <source>
        <dbReference type="SAM" id="MobiDB-lite"/>
    </source>
</evidence>
<evidence type="ECO:0000256" key="2">
    <source>
        <dbReference type="ARBA" id="ARBA00023125"/>
    </source>
</evidence>
<keyword evidence="2 6" id="KW-0238">DNA-binding</keyword>
<dbReference type="InterPro" id="IPR000843">
    <property type="entry name" value="HTH_LacI"/>
</dbReference>
<evidence type="ECO:0000313" key="7">
    <source>
        <dbReference type="Proteomes" id="UP001596096"/>
    </source>
</evidence>
<name>A0ABW1C7P2_9ACTN</name>
<dbReference type="SMART" id="SM00354">
    <property type="entry name" value="HTH_LACI"/>
    <property type="match status" value="1"/>
</dbReference>
<evidence type="ECO:0000313" key="6">
    <source>
        <dbReference type="EMBL" id="MFC5821668.1"/>
    </source>
</evidence>
<dbReference type="PANTHER" id="PTHR30146">
    <property type="entry name" value="LACI-RELATED TRANSCRIPTIONAL REPRESSOR"/>
    <property type="match status" value="1"/>
</dbReference>
<protein>
    <submittedName>
        <fullName evidence="6">LacI family DNA-binding transcriptional regulator</fullName>
    </submittedName>
</protein>
<evidence type="ECO:0000256" key="1">
    <source>
        <dbReference type="ARBA" id="ARBA00023015"/>
    </source>
</evidence>
<organism evidence="6 7">
    <name type="scientific">Nonomuraea harbinensis</name>
    <dbReference type="NCBI Taxonomy" id="1286938"/>
    <lineage>
        <taxon>Bacteria</taxon>
        <taxon>Bacillati</taxon>
        <taxon>Actinomycetota</taxon>
        <taxon>Actinomycetes</taxon>
        <taxon>Streptosporangiales</taxon>
        <taxon>Streptosporangiaceae</taxon>
        <taxon>Nonomuraea</taxon>
    </lineage>
</organism>
<evidence type="ECO:0000256" key="3">
    <source>
        <dbReference type="ARBA" id="ARBA00023163"/>
    </source>
</evidence>
<proteinExistence type="predicted"/>
<comment type="caution">
    <text evidence="6">The sequence shown here is derived from an EMBL/GenBank/DDBJ whole genome shotgun (WGS) entry which is preliminary data.</text>
</comment>
<keyword evidence="3" id="KW-0804">Transcription</keyword>
<dbReference type="RefSeq" id="WP_219551893.1">
    <property type="nucleotide sequence ID" value="NZ_JAHKRN010000083.1"/>
</dbReference>
<sequence length="357" mass="37516">MRIGLKEVAAEAGVSRSTASRALSGSPLISAETRAAVEEAAARLNYRPNRLAGALRTRQSHLVGLVLNNLINASFHTIAEVVQRRAAAEGYQVVLGITDADPAREKAFLLTLAAHGVDGIVMIGTGKNGATTNALRAEGVAVVNVIRRPIDSAAPAVLAADREGAHAATAHLLDLGHERIGFIGGEPTANSGRERFAGYEQALRERGLDPDESLIERGPFTPAFGTEAIARLLGRTPRMTALFAANHEAVFGILPTLASTGVAIPGDLSLVCYEDIPWLRYWSPAITVVDNGASELGELAMNLLLHQLKQARGAENGETPNGRAYRVGAQLILRDSTAPRARGGDRPSGPTAAAVEA</sequence>
<evidence type="ECO:0000259" key="5">
    <source>
        <dbReference type="PROSITE" id="PS50932"/>
    </source>
</evidence>
<feature type="domain" description="HTH lacI-type" evidence="5">
    <location>
        <begin position="3"/>
        <end position="57"/>
    </location>
</feature>
<accession>A0ABW1C7P2</accession>
<keyword evidence="7" id="KW-1185">Reference proteome</keyword>
<dbReference type="CDD" id="cd01392">
    <property type="entry name" value="HTH_LacI"/>
    <property type="match status" value="1"/>
</dbReference>
<gene>
    <name evidence="6" type="ORF">ACFPUY_41840</name>
</gene>
<feature type="region of interest" description="Disordered" evidence="4">
    <location>
        <begin position="336"/>
        <end position="357"/>
    </location>
</feature>